<feature type="signal peptide" evidence="2">
    <location>
        <begin position="1"/>
        <end position="25"/>
    </location>
</feature>
<accession>A0ABY3Y4E4</accession>
<evidence type="ECO:0000256" key="2">
    <source>
        <dbReference type="SAM" id="SignalP"/>
    </source>
</evidence>
<proteinExistence type="predicted"/>
<name>A0ABY3Y4E4_9ACTN</name>
<keyword evidence="4" id="KW-1185">Reference proteome</keyword>
<evidence type="ECO:0000256" key="1">
    <source>
        <dbReference type="SAM" id="MobiDB-lite"/>
    </source>
</evidence>
<feature type="region of interest" description="Disordered" evidence="1">
    <location>
        <begin position="223"/>
        <end position="242"/>
    </location>
</feature>
<dbReference type="EMBL" id="CP093846">
    <property type="protein sequence ID" value="UNT01397.1"/>
    <property type="molecule type" value="Genomic_DNA"/>
</dbReference>
<protein>
    <recommendedName>
        <fullName evidence="5">Serine/threonine protein kinase</fullName>
    </recommendedName>
</protein>
<evidence type="ECO:0000313" key="4">
    <source>
        <dbReference type="Proteomes" id="UP001202244"/>
    </source>
</evidence>
<sequence length="275" mass="28434">MRRGRRVLVGAAAALVLAGAGIAAASAGLGSSDSGGRGGGDRAAFEVPDAYLGTWVGAVERDGKPNGQHRRFHITRGKEGEVVANSTSLGTDYECKSDGKLAKAASAQGGADGGDEAGIRLDTKVVKSVPEGRCSAIGVHTLKAASDGTLRWRAAGRTATLHKVATPERVPEDLIGKWGRPLSDGGTQTLTISADDSEDRGLSMVSEGAEHCEARVDLFAVGDERGPTRIGPPDVDRSASRGACEVGDSSTLRVEGGSLLREFPQGVIMRYVRQG</sequence>
<feature type="chain" id="PRO_5045896450" description="Serine/threonine protein kinase" evidence="2">
    <location>
        <begin position="26"/>
        <end position="275"/>
    </location>
</feature>
<gene>
    <name evidence="3" type="ORF">MMF93_17515</name>
</gene>
<dbReference type="Proteomes" id="UP001202244">
    <property type="component" value="Chromosome"/>
</dbReference>
<evidence type="ECO:0008006" key="5">
    <source>
        <dbReference type="Google" id="ProtNLM"/>
    </source>
</evidence>
<organism evidence="3 4">
    <name type="scientific">Streptomyces tubbatahanensis</name>
    <dbReference type="NCBI Taxonomy" id="2923272"/>
    <lineage>
        <taxon>Bacteria</taxon>
        <taxon>Bacillati</taxon>
        <taxon>Actinomycetota</taxon>
        <taxon>Actinomycetes</taxon>
        <taxon>Kitasatosporales</taxon>
        <taxon>Streptomycetaceae</taxon>
        <taxon>Streptomyces</taxon>
    </lineage>
</organism>
<evidence type="ECO:0000313" key="3">
    <source>
        <dbReference type="EMBL" id="UNT01397.1"/>
    </source>
</evidence>
<keyword evidence="2" id="KW-0732">Signal</keyword>
<dbReference type="RefSeq" id="WP_242757894.1">
    <property type="nucleotide sequence ID" value="NZ_CP093846.1"/>
</dbReference>
<reference evidence="3 4" key="1">
    <citation type="journal article" date="2023" name="Microbiol. Spectr.">
        <title>Synergy between Genome Mining, Metabolomics, and Bioinformatics Uncovers Antibacterial Chlorinated Carbazole Alkaloids and Their Biosynthetic Gene Cluster from Streptomyces tubbatahanensis sp. nov., a Novel Actinomycete Isolated from Sulu Sea, Philippines.</title>
        <authorList>
            <person name="Tenebro C.P."/>
            <person name="Trono D.J.V.L."/>
            <person name="Balida L.A.P."/>
            <person name="Bayog L.K.A."/>
            <person name="Bruna J.R."/>
            <person name="Sabido E.M."/>
            <person name="Caspe D.P.C."/>
            <person name="de Los Santos E.L.C."/>
            <person name="Saludes J.P."/>
            <person name="Dalisay D.S."/>
        </authorList>
    </citation>
    <scope>NUCLEOTIDE SEQUENCE [LARGE SCALE GENOMIC DNA]</scope>
    <source>
        <strain evidence="3 4">DSD3025</strain>
    </source>
</reference>